<comment type="subcellular location">
    <subcellularLocation>
        <location evidence="1">Cell membrane</location>
    </subcellularLocation>
</comment>
<keyword evidence="5" id="KW-0732">Signal</keyword>
<gene>
    <name evidence="11" type="ORF">GCM10007870_21850</name>
</gene>
<dbReference type="Pfam" id="PF13442">
    <property type="entry name" value="Cytochrome_CBB3"/>
    <property type="match status" value="1"/>
</dbReference>
<dbReference type="InterPro" id="IPR036909">
    <property type="entry name" value="Cyt_c-like_dom_sf"/>
</dbReference>
<evidence type="ECO:0000256" key="5">
    <source>
        <dbReference type="ARBA" id="ARBA00022729"/>
    </source>
</evidence>
<dbReference type="InterPro" id="IPR014353">
    <property type="entry name" value="Membr-bd_ADH_cyt_c"/>
</dbReference>
<dbReference type="SUPFAM" id="SSF46626">
    <property type="entry name" value="Cytochrome c"/>
    <property type="match status" value="3"/>
</dbReference>
<accession>A0ABQ5WVE0</accession>
<feature type="domain" description="Cytochrome c" evidence="10">
    <location>
        <begin position="287"/>
        <end position="374"/>
    </location>
</feature>
<dbReference type="PANTHER" id="PTHR35008:SF8">
    <property type="entry name" value="ALCOHOL DEHYDROGENASE CYTOCHROME C SUBUNIT"/>
    <property type="match status" value="1"/>
</dbReference>
<sequence length="400" mass="43996">MRANDLLQEKGHYIATAADCIACHTTPGGKPYAGGRAFLTPFGTVYSTNITPSSNGIANITEEQFAKSVREGIRADGKNLYPAMPYTEYKNITDDDIHALYAFFKNTVPSVSQKNLTNNLKFPFNIRYFIKFWNLFQDDEKIETVSSESPQWNRGKYLVEVLSHCGTCHTPRNFMMSEKTSQKFSGASLGAWYAPNITPSSEGIGNWSTDDLTQYLKTGHNSLGAYAGGEMLEAVDHSFSKMTNEDLNAIAVYLRTVEKIGTKQIVLSDKTLPVDPLFALNAAQSNPEKMDGSTLYQAFCASCHGDHGQGDALNNLPSMRGNPVFKLPNTDNIVAAILQGVWPEGPHTQGMPAFSHRLSDDQIVKLVNFLTTTFGNNASQTTLQRVQAIRKTLPPNSSAQ</sequence>
<evidence type="ECO:0000256" key="1">
    <source>
        <dbReference type="ARBA" id="ARBA00004236"/>
    </source>
</evidence>
<dbReference type="InterPro" id="IPR051459">
    <property type="entry name" value="Cytochrome_c-type_DH"/>
</dbReference>
<evidence type="ECO:0000259" key="10">
    <source>
        <dbReference type="PROSITE" id="PS51007"/>
    </source>
</evidence>
<evidence type="ECO:0000256" key="8">
    <source>
        <dbReference type="ARBA" id="ARBA00023136"/>
    </source>
</evidence>
<organism evidence="11 12">
    <name type="scientific">Gluconobacter kondonii</name>
    <dbReference type="NCBI Taxonomy" id="941463"/>
    <lineage>
        <taxon>Bacteria</taxon>
        <taxon>Pseudomonadati</taxon>
        <taxon>Pseudomonadota</taxon>
        <taxon>Alphaproteobacteria</taxon>
        <taxon>Acetobacterales</taxon>
        <taxon>Acetobacteraceae</taxon>
        <taxon>Gluconobacter</taxon>
    </lineage>
</organism>
<name>A0ABQ5WVE0_9PROT</name>
<dbReference type="PIRSF" id="PIRSF000018">
    <property type="entry name" value="Mb_ADH_cyt_c"/>
    <property type="match status" value="1"/>
</dbReference>
<reference evidence="12" key="1">
    <citation type="journal article" date="2019" name="Int. J. Syst. Evol. Microbiol.">
        <title>The Global Catalogue of Microorganisms (GCM) 10K type strain sequencing project: providing services to taxonomists for standard genome sequencing and annotation.</title>
        <authorList>
            <consortium name="The Broad Institute Genomics Platform"/>
            <consortium name="The Broad Institute Genome Sequencing Center for Infectious Disease"/>
            <person name="Wu L."/>
            <person name="Ma J."/>
        </authorList>
    </citation>
    <scope>NUCLEOTIDE SEQUENCE [LARGE SCALE GENOMIC DNA]</scope>
    <source>
        <strain evidence="12">NBRC 3266</strain>
    </source>
</reference>
<keyword evidence="4 9" id="KW-0479">Metal-binding</keyword>
<dbReference type="EMBL" id="BSNV01000018">
    <property type="protein sequence ID" value="GLQ66601.1"/>
    <property type="molecule type" value="Genomic_DNA"/>
</dbReference>
<keyword evidence="8" id="KW-0472">Membrane</keyword>
<evidence type="ECO:0000256" key="2">
    <source>
        <dbReference type="ARBA" id="ARBA00022475"/>
    </source>
</evidence>
<evidence type="ECO:0000256" key="3">
    <source>
        <dbReference type="ARBA" id="ARBA00022617"/>
    </source>
</evidence>
<dbReference type="InterPro" id="IPR009056">
    <property type="entry name" value="Cyt_c-like_dom"/>
</dbReference>
<keyword evidence="7 9" id="KW-0408">Iron</keyword>
<evidence type="ECO:0000313" key="12">
    <source>
        <dbReference type="Proteomes" id="UP001156629"/>
    </source>
</evidence>
<comment type="caution">
    <text evidence="11">The sequence shown here is derived from an EMBL/GenBank/DDBJ whole genome shotgun (WGS) entry which is preliminary data.</text>
</comment>
<evidence type="ECO:0000256" key="7">
    <source>
        <dbReference type="ARBA" id="ARBA00023004"/>
    </source>
</evidence>
<evidence type="ECO:0000256" key="4">
    <source>
        <dbReference type="ARBA" id="ARBA00022723"/>
    </source>
</evidence>
<dbReference type="PROSITE" id="PS51007">
    <property type="entry name" value="CYTC"/>
    <property type="match status" value="3"/>
</dbReference>
<keyword evidence="12" id="KW-1185">Reference proteome</keyword>
<evidence type="ECO:0000256" key="6">
    <source>
        <dbReference type="ARBA" id="ARBA00022737"/>
    </source>
</evidence>
<evidence type="ECO:0000256" key="9">
    <source>
        <dbReference type="PROSITE-ProRule" id="PRU00433"/>
    </source>
</evidence>
<dbReference type="Pfam" id="PF00034">
    <property type="entry name" value="Cytochrom_C"/>
    <property type="match status" value="1"/>
</dbReference>
<keyword evidence="2" id="KW-1003">Cell membrane</keyword>
<feature type="domain" description="Cytochrome c" evidence="10">
    <location>
        <begin position="6"/>
        <end position="108"/>
    </location>
</feature>
<proteinExistence type="predicted"/>
<dbReference type="Gene3D" id="1.10.760.10">
    <property type="entry name" value="Cytochrome c-like domain"/>
    <property type="match status" value="3"/>
</dbReference>
<feature type="domain" description="Cytochrome c" evidence="10">
    <location>
        <begin position="150"/>
        <end position="258"/>
    </location>
</feature>
<keyword evidence="6" id="KW-0677">Repeat</keyword>
<protein>
    <submittedName>
        <fullName evidence="11">Cytochrome c</fullName>
    </submittedName>
</protein>
<dbReference type="Proteomes" id="UP001156629">
    <property type="component" value="Unassembled WGS sequence"/>
</dbReference>
<dbReference type="PANTHER" id="PTHR35008">
    <property type="entry name" value="BLL4482 PROTEIN-RELATED"/>
    <property type="match status" value="1"/>
</dbReference>
<keyword evidence="3 9" id="KW-0349">Heme</keyword>
<evidence type="ECO:0000313" key="11">
    <source>
        <dbReference type="EMBL" id="GLQ66601.1"/>
    </source>
</evidence>